<dbReference type="Proteomes" id="UP000077521">
    <property type="component" value="Unassembled WGS sequence"/>
</dbReference>
<proteinExistence type="predicted"/>
<feature type="compositionally biased region" description="Gly residues" evidence="1">
    <location>
        <begin position="57"/>
        <end position="76"/>
    </location>
</feature>
<comment type="caution">
    <text evidence="2">The sequence shown here is derived from an EMBL/GenBank/DDBJ whole genome shotgun (WGS) entry which is preliminary data.</text>
</comment>
<name>A0A8T8STU4_9BASI</name>
<feature type="compositionally biased region" description="Basic and acidic residues" evidence="1">
    <location>
        <begin position="1"/>
        <end position="27"/>
    </location>
</feature>
<feature type="region of interest" description="Disordered" evidence="1">
    <location>
        <begin position="1"/>
        <end position="116"/>
    </location>
</feature>
<reference evidence="2" key="2">
    <citation type="journal article" date="2019" name="IMA Fungus">
        <title>Genome sequencing and comparison of five Tilletia species to identify candidate genes for the detection of regulated species infecting wheat.</title>
        <authorList>
            <person name="Nguyen H.D.T."/>
            <person name="Sultana T."/>
            <person name="Kesanakurti P."/>
            <person name="Hambleton S."/>
        </authorList>
    </citation>
    <scope>NUCLEOTIDE SEQUENCE</scope>
    <source>
        <strain evidence="2">DAOMC 236416</strain>
    </source>
</reference>
<dbReference type="EMBL" id="LWDF02000414">
    <property type="protein sequence ID" value="KAE8249018.1"/>
    <property type="molecule type" value="Genomic_DNA"/>
</dbReference>
<evidence type="ECO:0000313" key="3">
    <source>
        <dbReference type="Proteomes" id="UP000077521"/>
    </source>
</evidence>
<feature type="compositionally biased region" description="Basic residues" evidence="1">
    <location>
        <begin position="98"/>
        <end position="116"/>
    </location>
</feature>
<reference evidence="2" key="1">
    <citation type="submission" date="2016-04" db="EMBL/GenBank/DDBJ databases">
        <authorList>
            <person name="Nguyen H.D."/>
            <person name="Samba Siva P."/>
            <person name="Cullis J."/>
            <person name="Levesque C.A."/>
            <person name="Hambleton S."/>
        </authorList>
    </citation>
    <scope>NUCLEOTIDE SEQUENCE</scope>
    <source>
        <strain evidence="2">DAOMC 236416</strain>
    </source>
</reference>
<protein>
    <submittedName>
        <fullName evidence="2">Uncharacterized protein</fullName>
    </submittedName>
</protein>
<sequence>MQAPKPLDKLTKDYDFKVKQRQRRDADSAAASGGGGGGGESSASAGPSRGIKKYKTGGPGGGRGGKRPGPGGGVSRGGPKARNELRSASDIQKNRAALAKRKEKNARPSKKKARRK</sequence>
<keyword evidence="3" id="KW-1185">Reference proteome</keyword>
<evidence type="ECO:0000313" key="2">
    <source>
        <dbReference type="EMBL" id="KAE8249018.1"/>
    </source>
</evidence>
<gene>
    <name evidence="2" type="ORF">A4X13_0g5376</name>
</gene>
<organism evidence="2 3">
    <name type="scientific">Tilletia indica</name>
    <dbReference type="NCBI Taxonomy" id="43049"/>
    <lineage>
        <taxon>Eukaryota</taxon>
        <taxon>Fungi</taxon>
        <taxon>Dikarya</taxon>
        <taxon>Basidiomycota</taxon>
        <taxon>Ustilaginomycotina</taxon>
        <taxon>Exobasidiomycetes</taxon>
        <taxon>Tilletiales</taxon>
        <taxon>Tilletiaceae</taxon>
        <taxon>Tilletia</taxon>
    </lineage>
</organism>
<accession>A0A8T8STU4</accession>
<dbReference type="AlphaFoldDB" id="A0A8T8STU4"/>
<evidence type="ECO:0000256" key="1">
    <source>
        <dbReference type="SAM" id="MobiDB-lite"/>
    </source>
</evidence>